<dbReference type="Proteomes" id="UP000637239">
    <property type="component" value="Chromosome 1"/>
</dbReference>
<comment type="similarity">
    <text evidence="1">Belongs to the proline racemase family.</text>
</comment>
<dbReference type="GeneID" id="66977341"/>
<evidence type="ECO:0000313" key="2">
    <source>
        <dbReference type="EMBL" id="BCR82982.1"/>
    </source>
</evidence>
<dbReference type="Gene3D" id="3.10.310.10">
    <property type="entry name" value="Diaminopimelate Epimerase, Chain A, domain 1"/>
    <property type="match status" value="1"/>
</dbReference>
<dbReference type="AlphaFoldDB" id="A0A7R7ZJG1"/>
<organism evidence="2 3">
    <name type="scientific">Aspergillus chevalieri</name>
    <name type="common">Eurotium chevalieri</name>
    <dbReference type="NCBI Taxonomy" id="182096"/>
    <lineage>
        <taxon>Eukaryota</taxon>
        <taxon>Fungi</taxon>
        <taxon>Dikarya</taxon>
        <taxon>Ascomycota</taxon>
        <taxon>Pezizomycotina</taxon>
        <taxon>Eurotiomycetes</taxon>
        <taxon>Eurotiomycetidae</taxon>
        <taxon>Eurotiales</taxon>
        <taxon>Aspergillaceae</taxon>
        <taxon>Aspergillus</taxon>
        <taxon>Aspergillus subgen. Aspergillus</taxon>
    </lineage>
</organism>
<gene>
    <name evidence="2" type="ORF">ACHE_10384A</name>
</gene>
<dbReference type="SUPFAM" id="SSF54506">
    <property type="entry name" value="Diaminopimelate epimerase-like"/>
    <property type="match status" value="1"/>
</dbReference>
<sequence length="181" mass="19768">MHYAIIDARSVGLEIKNANGPRLIEVGERIKQAVRKTYTPVHPKNDKIRQVTIVEFTEPVRQASDGTKMAMNTVVVSPGRFDRCPCGTGSCARLALLHARGGLHVGEKLAHQSIIGSTFDCHIRGTTTVGGFDAALPTVKGNAWITGFKYMSLDPSDPFPTGFRVGDQWHMPEPSGERIVE</sequence>
<protein>
    <recommendedName>
        <fullName evidence="4">Proline racemase</fullName>
    </recommendedName>
</protein>
<evidence type="ECO:0008006" key="4">
    <source>
        <dbReference type="Google" id="ProtNLM"/>
    </source>
</evidence>
<dbReference type="EMBL" id="AP024416">
    <property type="protein sequence ID" value="BCR82982.1"/>
    <property type="molecule type" value="Genomic_DNA"/>
</dbReference>
<evidence type="ECO:0000313" key="3">
    <source>
        <dbReference type="Proteomes" id="UP000637239"/>
    </source>
</evidence>
<proteinExistence type="inferred from homology"/>
<name>A0A7R7ZJG1_ASPCH</name>
<dbReference type="KEGG" id="ache:ACHE_10384A"/>
<dbReference type="PANTHER" id="PTHR33442:SF5">
    <property type="entry name" value="BIFUNCTIONAL TRANS-3-HYDROXY-L-PROLINE DEHYDRATASE_2-EPIMERASE"/>
    <property type="match status" value="1"/>
</dbReference>
<evidence type="ECO:0000256" key="1">
    <source>
        <dbReference type="ARBA" id="ARBA00007529"/>
    </source>
</evidence>
<dbReference type="RefSeq" id="XP_043131504.1">
    <property type="nucleotide sequence ID" value="XM_043278675.1"/>
</dbReference>
<dbReference type="GO" id="GO:0047580">
    <property type="term" value="F:4-hydroxyproline epimerase activity"/>
    <property type="evidence" value="ECO:0007669"/>
    <property type="project" value="TreeGrafter"/>
</dbReference>
<reference evidence="2" key="1">
    <citation type="submission" date="2021-01" db="EMBL/GenBank/DDBJ databases">
        <authorList>
            <consortium name="Aspergillus chevalieri M1 genome sequencing consortium"/>
            <person name="Kazuki M."/>
            <person name="Futagami T."/>
        </authorList>
    </citation>
    <scope>NUCLEOTIDE SEQUENCE</scope>
    <source>
        <strain evidence="2">M1</strain>
    </source>
</reference>
<accession>A0A7R7ZJG1</accession>
<dbReference type="PANTHER" id="PTHR33442">
    <property type="entry name" value="TRANS-3-HYDROXY-L-PROLINE DEHYDRATASE"/>
    <property type="match status" value="1"/>
</dbReference>
<dbReference type="InterPro" id="IPR008794">
    <property type="entry name" value="Pro_racemase_fam"/>
</dbReference>
<dbReference type="Pfam" id="PF05544">
    <property type="entry name" value="Pro_racemase"/>
    <property type="match status" value="1"/>
</dbReference>
<reference evidence="2" key="2">
    <citation type="submission" date="2021-02" db="EMBL/GenBank/DDBJ databases">
        <title>Aspergillus chevalieri M1 genome sequence.</title>
        <authorList>
            <person name="Kadooka C."/>
            <person name="Mori K."/>
            <person name="Futagami T."/>
        </authorList>
    </citation>
    <scope>NUCLEOTIDE SEQUENCE</scope>
    <source>
        <strain evidence="2">M1</strain>
    </source>
</reference>
<keyword evidence="3" id="KW-1185">Reference proteome</keyword>